<comment type="caution">
    <text evidence="7">The sequence shown here is derived from an EMBL/GenBank/DDBJ whole genome shotgun (WGS) entry which is preliminary data.</text>
</comment>
<dbReference type="GO" id="GO:0008168">
    <property type="term" value="F:methyltransferase activity"/>
    <property type="evidence" value="ECO:0007669"/>
    <property type="project" value="UniProtKB-KW"/>
</dbReference>
<feature type="binding site" evidence="5">
    <location>
        <position position="255"/>
    </location>
    <ligand>
        <name>S-adenosyl-L-methionine</name>
        <dbReference type="ChEBI" id="CHEBI:59789"/>
    </ligand>
</feature>
<feature type="active site" description="Nucleophile" evidence="5">
    <location>
        <position position="355"/>
    </location>
</feature>
<dbReference type="Pfam" id="PF01189">
    <property type="entry name" value="Methyltr_RsmB-F"/>
    <property type="match status" value="1"/>
</dbReference>
<dbReference type="InterPro" id="IPR029063">
    <property type="entry name" value="SAM-dependent_MTases_sf"/>
</dbReference>
<dbReference type="PANTHER" id="PTHR22807">
    <property type="entry name" value="NOP2 YEAST -RELATED NOL1/NOP2/FMU SUN DOMAIN-CONTAINING"/>
    <property type="match status" value="1"/>
</dbReference>
<evidence type="ECO:0000256" key="4">
    <source>
        <dbReference type="ARBA" id="ARBA00022884"/>
    </source>
</evidence>
<evidence type="ECO:0000313" key="7">
    <source>
        <dbReference type="EMBL" id="OSI32454.1"/>
    </source>
</evidence>
<dbReference type="InterPro" id="IPR001678">
    <property type="entry name" value="MeTrfase_RsmB-F_NOP2_dom"/>
</dbReference>
<keyword evidence="4 5" id="KW-0694">RNA-binding</keyword>
<gene>
    <name evidence="7" type="ORF">BV913_09785</name>
</gene>
<keyword evidence="1 5" id="KW-0489">Methyltransferase</keyword>
<comment type="caution">
    <text evidence="5">Lacks conserved residue(s) required for the propagation of feature annotation.</text>
</comment>
<dbReference type="EMBL" id="MTAC01000027">
    <property type="protein sequence ID" value="OSI32454.1"/>
    <property type="molecule type" value="Genomic_DNA"/>
</dbReference>
<dbReference type="InterPro" id="IPR023267">
    <property type="entry name" value="RCMT"/>
</dbReference>
<proteinExistence type="inferred from homology"/>
<organism evidence="7 8">
    <name type="scientific">Neisseria dumasiana</name>
    <dbReference type="NCBI Taxonomy" id="1931275"/>
    <lineage>
        <taxon>Bacteria</taxon>
        <taxon>Pseudomonadati</taxon>
        <taxon>Pseudomonadota</taxon>
        <taxon>Betaproteobacteria</taxon>
        <taxon>Neisseriales</taxon>
        <taxon>Neisseriaceae</taxon>
        <taxon>Neisseria</taxon>
    </lineage>
</organism>
<dbReference type="InterPro" id="IPR054728">
    <property type="entry name" value="RsmB-like_ferredoxin"/>
</dbReference>
<keyword evidence="8" id="KW-1185">Reference proteome</keyword>
<dbReference type="GO" id="GO:0032259">
    <property type="term" value="P:methylation"/>
    <property type="evidence" value="ECO:0007669"/>
    <property type="project" value="UniProtKB-KW"/>
</dbReference>
<dbReference type="PANTHER" id="PTHR22807:SF53">
    <property type="entry name" value="RIBOSOMAL RNA SMALL SUBUNIT METHYLTRANSFERASE B-RELATED"/>
    <property type="match status" value="1"/>
</dbReference>
<dbReference type="CDD" id="cd02440">
    <property type="entry name" value="AdoMet_MTases"/>
    <property type="match status" value="1"/>
</dbReference>
<comment type="similarity">
    <text evidence="5">Belongs to the class I-like SAM-binding methyltransferase superfamily. RsmB/NOP family.</text>
</comment>
<evidence type="ECO:0000259" key="6">
    <source>
        <dbReference type="PROSITE" id="PS51686"/>
    </source>
</evidence>
<evidence type="ECO:0000256" key="1">
    <source>
        <dbReference type="ARBA" id="ARBA00022603"/>
    </source>
</evidence>
<evidence type="ECO:0000256" key="2">
    <source>
        <dbReference type="ARBA" id="ARBA00022679"/>
    </source>
</evidence>
<feature type="domain" description="SAM-dependent MTase RsmB/NOP-type" evidence="6">
    <location>
        <begin position="141"/>
        <end position="419"/>
    </location>
</feature>
<dbReference type="PRINTS" id="PR02008">
    <property type="entry name" value="RCMTFAMILY"/>
</dbReference>
<dbReference type="SUPFAM" id="SSF53335">
    <property type="entry name" value="S-adenosyl-L-methionine-dependent methyltransferases"/>
    <property type="match status" value="1"/>
</dbReference>
<dbReference type="PROSITE" id="PS51686">
    <property type="entry name" value="SAM_MT_RSMB_NOP"/>
    <property type="match status" value="1"/>
</dbReference>
<evidence type="ECO:0000256" key="3">
    <source>
        <dbReference type="ARBA" id="ARBA00022691"/>
    </source>
</evidence>
<sequence>MNSTQLDHTAAVLSSMLTFQQPADAVLSAYFRDHKKLGRQDRHEIAETAFAALRHYQKISAVLRRPHAQAKQAALAALVLGRGINISQISELINEEEREFLSRLKSRKAEFSDGLSTAAELPEWLIRHLQAHYDDEAILAFGRSISRPAPLDLRVNTVKAKRDKVLEALQSEGLAAEATPYSPWGIRLQDKAALNKHPLFLDGTLEVQDEGSQLLALLTGAKRGEIIVDFCAGAGGKTLAIGAMTANKGRIYAFDIAEKRLANLKPRMVRAGLTNIHPERISSEHDPRIGRLNGKADRVLVDAPCSGLGTLRRNPDLKYRQSPETVSKLLEQQHNILSAASALVKEQGRLVYATCSILPEENERQVERFLSEHPQFELSDCAALLESAKVNGLDTGKYLRLDTAEHHTDGFFAAVMQHKG</sequence>
<dbReference type="Pfam" id="PF22458">
    <property type="entry name" value="RsmF-B_ferredox"/>
    <property type="match status" value="1"/>
</dbReference>
<dbReference type="InterPro" id="IPR049560">
    <property type="entry name" value="MeTrfase_RsmB-F_NOP2_cat"/>
</dbReference>
<name>A0ABX3WJA7_9NEIS</name>
<evidence type="ECO:0000313" key="8">
    <source>
        <dbReference type="Proteomes" id="UP000193346"/>
    </source>
</evidence>
<dbReference type="Proteomes" id="UP000193346">
    <property type="component" value="Unassembled WGS sequence"/>
</dbReference>
<dbReference type="RefSeq" id="WP_085418770.1">
    <property type="nucleotide sequence ID" value="NZ_CP091509.1"/>
</dbReference>
<evidence type="ECO:0000256" key="5">
    <source>
        <dbReference type="PROSITE-ProRule" id="PRU01023"/>
    </source>
</evidence>
<feature type="binding site" evidence="5">
    <location>
        <position position="302"/>
    </location>
    <ligand>
        <name>S-adenosyl-L-methionine</name>
        <dbReference type="ChEBI" id="CHEBI:59789"/>
    </ligand>
</feature>
<protein>
    <submittedName>
        <fullName evidence="7">SAM-dependent methyltransferase</fullName>
    </submittedName>
</protein>
<keyword evidence="3 5" id="KW-0949">S-adenosyl-L-methionine</keyword>
<accession>A0ABX3WJA7</accession>
<keyword evidence="2 5" id="KW-0808">Transferase</keyword>
<reference evidence="7 8" key="1">
    <citation type="submission" date="2017-01" db="EMBL/GenBank/DDBJ databases">
        <authorList>
            <person name="Wolfgang W.J."/>
            <person name="Cole J."/>
            <person name="Wroblewski D."/>
            <person name="Mcginnis J."/>
            <person name="Musser K.A."/>
        </authorList>
    </citation>
    <scope>NUCLEOTIDE SEQUENCE [LARGE SCALE GENOMIC DNA]</scope>
    <source>
        <strain evidence="7 8">93087</strain>
    </source>
</reference>
<dbReference type="Gene3D" id="3.40.50.150">
    <property type="entry name" value="Vaccinia Virus protein VP39"/>
    <property type="match status" value="1"/>
</dbReference>